<protein>
    <submittedName>
        <fullName evidence="3">Uncharacterized protein</fullName>
    </submittedName>
</protein>
<feature type="compositionally biased region" description="Low complexity" evidence="1">
    <location>
        <begin position="688"/>
        <end position="700"/>
    </location>
</feature>
<dbReference type="VEuPathDB" id="ToxoDB:NCLIV_052260"/>
<proteinExistence type="predicted"/>
<name>F0VL48_NEOCL</name>
<feature type="transmembrane region" description="Helical" evidence="2">
    <location>
        <begin position="905"/>
        <end position="925"/>
    </location>
</feature>
<feature type="transmembrane region" description="Helical" evidence="2">
    <location>
        <begin position="974"/>
        <end position="992"/>
    </location>
</feature>
<feature type="transmembrane region" description="Helical" evidence="2">
    <location>
        <begin position="1388"/>
        <end position="1407"/>
    </location>
</feature>
<evidence type="ECO:0000256" key="2">
    <source>
        <dbReference type="SAM" id="Phobius"/>
    </source>
</evidence>
<dbReference type="InParanoid" id="F0VL48"/>
<feature type="compositionally biased region" description="Low complexity" evidence="1">
    <location>
        <begin position="610"/>
        <end position="621"/>
    </location>
</feature>
<feature type="region of interest" description="Disordered" evidence="1">
    <location>
        <begin position="609"/>
        <end position="733"/>
    </location>
</feature>
<keyword evidence="2" id="KW-0812">Transmembrane</keyword>
<dbReference type="RefSeq" id="XP_003884828.1">
    <property type="nucleotide sequence ID" value="XM_003884779.1"/>
</dbReference>
<organism evidence="3 4">
    <name type="scientific">Neospora caninum (strain Liverpool)</name>
    <dbReference type="NCBI Taxonomy" id="572307"/>
    <lineage>
        <taxon>Eukaryota</taxon>
        <taxon>Sar</taxon>
        <taxon>Alveolata</taxon>
        <taxon>Apicomplexa</taxon>
        <taxon>Conoidasida</taxon>
        <taxon>Coccidia</taxon>
        <taxon>Eucoccidiorida</taxon>
        <taxon>Eimeriorina</taxon>
        <taxon>Sarcocystidae</taxon>
        <taxon>Neospora</taxon>
    </lineage>
</organism>
<feature type="region of interest" description="Disordered" evidence="1">
    <location>
        <begin position="219"/>
        <end position="268"/>
    </location>
</feature>
<dbReference type="Proteomes" id="UP000007494">
    <property type="component" value="Chromosome X"/>
</dbReference>
<feature type="region of interest" description="Disordered" evidence="1">
    <location>
        <begin position="432"/>
        <end position="480"/>
    </location>
</feature>
<feature type="transmembrane region" description="Helical" evidence="2">
    <location>
        <begin position="1041"/>
        <end position="1060"/>
    </location>
</feature>
<feature type="transmembrane region" description="Helical" evidence="2">
    <location>
        <begin position="1413"/>
        <end position="1433"/>
    </location>
</feature>
<gene>
    <name evidence="3" type="ORF">NCLIV_052260</name>
</gene>
<dbReference type="EMBL" id="FR823391">
    <property type="protein sequence ID" value="CBZ54800.1"/>
    <property type="molecule type" value="Genomic_DNA"/>
</dbReference>
<reference evidence="4" key="1">
    <citation type="journal article" date="2012" name="PLoS Pathog.">
        <title>Comparative genomics of the apicomplexan parasites Toxoplasma gondii and Neospora caninum: Coccidia differing in host range and transmission strategy.</title>
        <authorList>
            <person name="Reid A.J."/>
            <person name="Vermont S.J."/>
            <person name="Cotton J.A."/>
            <person name="Harris D."/>
            <person name="Hill-Cawthorne G.A."/>
            <person name="Konen-Waisman S."/>
            <person name="Latham S.M."/>
            <person name="Mourier T."/>
            <person name="Norton R."/>
            <person name="Quail M.A."/>
            <person name="Sanders M."/>
            <person name="Shanmugam D."/>
            <person name="Sohal A."/>
            <person name="Wasmuth J.D."/>
            <person name="Brunk B."/>
            <person name="Grigg M.E."/>
            <person name="Howard J.C."/>
            <person name="Parkinson J."/>
            <person name="Roos D.S."/>
            <person name="Trees A.J."/>
            <person name="Berriman M."/>
            <person name="Pain A."/>
            <person name="Wastling J.M."/>
        </authorList>
    </citation>
    <scope>NUCLEOTIDE SEQUENCE [LARGE SCALE GENOMIC DNA]</scope>
    <source>
        <strain evidence="4">Liverpool</strain>
    </source>
</reference>
<feature type="compositionally biased region" description="Low complexity" evidence="1">
    <location>
        <begin position="349"/>
        <end position="359"/>
    </location>
</feature>
<feature type="compositionally biased region" description="Low complexity" evidence="1">
    <location>
        <begin position="505"/>
        <end position="520"/>
    </location>
</feature>
<feature type="compositionally biased region" description="Polar residues" evidence="1">
    <location>
        <begin position="1526"/>
        <end position="1536"/>
    </location>
</feature>
<evidence type="ECO:0000313" key="4">
    <source>
        <dbReference type="Proteomes" id="UP000007494"/>
    </source>
</evidence>
<feature type="compositionally biased region" description="Low complexity" evidence="1">
    <location>
        <begin position="1212"/>
        <end position="1236"/>
    </location>
</feature>
<feature type="transmembrane region" description="Helical" evidence="2">
    <location>
        <begin position="937"/>
        <end position="962"/>
    </location>
</feature>
<accession>F0VL48</accession>
<sequence length="1611" mass="170520">MTRVFFRLGVKDANASFVHIDLIALSLHFVLAALDGLRDAWREGSRNTKARAQILESILAPLCLQQRCRGSYPFRIPQHQVMQHQALLGLQLLGFLPGPCPSPSSLSSLASCGALLKPNFSGTTSATPADAAGAATLPAAAAPRGGAYGGGMPPVSSSWFVPPSSHPVALTGEAVHNCGAGSEGIGYRDVASLAHHSARGGTSECCCCCGYGHDRAGPARAGAKPSFSDDSRIFPDRTGHSQHRPGGRHQPSPGDLRCSTSEKAASARVPLQAGNSGRAGNAGMKAGAGGYVATGEVVGGGGQTGPNGGAKQRRGRYRTAAVVAAEEGDDADIYKKPRPAVTSRRVLLQRQQQQHAATGTTGGVGQASTNGACDVPEVNSLTPCLHSDMNEQSTAAPCNQHLGELENGETDDTLAEQDPEATSVSDAVISTPSAGAEHSACGIEGGDSGEQQPQKDLPPRNAIPAAGQRSAGCNDTSGAVDTAATGRTAATNLEHSPTQTPPPQLQQSGAAAVPAAGSAPHSGKHASVGAGATMTMRTTRHNKTKQPGVFQFTRGIKRFWAASWYADGHPGWKAFSVEKWGNTEALKRARKAYEEKVPHGAAMLNTYNLGTDETATGDGDTSVTSPSGGGAVNGSEDIRRGTLAVSDSSQQKQRPNIGKESQRQQDRGVLLHQASNAPRANNGRKKQQQSQSGAAAVESASDQRGSDLTFHGRSTGASFGSSSSIFSGDTEKHTNRFPAATQTQQQLQGDDFLQAFWDEFDSNDSQAVGTGGILSLGGSSGRCSASSCYDSSSSSGFYLRSSLSYSPRPGSGESSDGHQGSAMDGHKQKIHNFFGEPGTDQGALLGRDHSSRHEFEEDDLALLSPTQFLLGSENDDITGKLLLSGPDMDTPTLPHKSLFTTEMRAWALVAAATAEVSAVAGLAILRGVWVKEINDGAAVHLGLAASLHALVQLLGAAVLPVIMLKTSFTTATRLMLFLHASFLLILAAAVGTDLPSFYLTHVLTGLVSCAAETLLNWTLLTSRDPIEQLKDFANFQNAYSVGPLLGAGVCATVFTSYELWAYNMTRTGTVVCPSEHGVRAVLGIHGLIMILSFIAQFSAPVPSSCVAVRGYTYEDLMDALTLSKNWADKAATEEEIEKTNEQERRRVSLKAGMPILRVAEDGKKIVRHPTGRFQPEAAGSGDRPTIEKTIFDRDSEEDYDDTGSDEEEDSLDGSGEFSSTDIHSQAADSSDSSDQAVSPAVEPADDYQREHRDKCLSKLDSAEGIRLADAVPVDLPSYLETVKKTTKDISKYGGLKQAPLEFKVHDEKRKERAEVRGGKDLQLVYYGFSANAHICFTTKEVTERVANTWIERHMVTIPQLDFLPLKSYNKEMLTDDALKNSVAVVRHAVYYIVGIITQIGVLFAMGFSGDRATSIMLMLICCCGVGMFIPAGVKAGTKMVPLMMQLQQFDNQLCSAHVVKIISPTIIVTVSFIVTSTTFCLRPRAWAFDGRPGAEESGQCFSATLTKTVDALEAATETPQKELAPQPQTGGANTTGDPVEMIHTNIARVQQAIKDLTDIGEKPAVLPGCVPDADEAVDGDATPAFWGQIAKTLDGHTSPLRALSRQHASRI</sequence>
<dbReference type="GeneID" id="13446504"/>
<dbReference type="OrthoDB" id="330115at2759"/>
<feature type="compositionally biased region" description="Basic and acidic residues" evidence="1">
    <location>
        <begin position="1184"/>
        <end position="1193"/>
    </location>
</feature>
<feature type="region of interest" description="Disordered" evidence="1">
    <location>
        <begin position="492"/>
        <end position="528"/>
    </location>
</feature>
<keyword evidence="2" id="KW-0472">Membrane</keyword>
<feature type="compositionally biased region" description="Low complexity" evidence="1">
    <location>
        <begin position="712"/>
        <end position="728"/>
    </location>
</feature>
<feature type="region of interest" description="Disordered" evidence="1">
    <location>
        <begin position="1166"/>
        <end position="1252"/>
    </location>
</feature>
<keyword evidence="4" id="KW-1185">Reference proteome</keyword>
<keyword evidence="2" id="KW-1133">Transmembrane helix</keyword>
<feature type="compositionally biased region" description="Polar residues" evidence="1">
    <location>
        <begin position="645"/>
        <end position="654"/>
    </location>
</feature>
<feature type="transmembrane region" description="Helical" evidence="2">
    <location>
        <begin position="998"/>
        <end position="1020"/>
    </location>
</feature>
<dbReference type="InterPro" id="IPR036259">
    <property type="entry name" value="MFS_trans_sf"/>
</dbReference>
<feature type="compositionally biased region" description="Basic and acidic residues" evidence="1">
    <location>
        <begin position="227"/>
        <end position="239"/>
    </location>
</feature>
<feature type="region of interest" description="Disordered" evidence="1">
    <location>
        <begin position="349"/>
        <end position="371"/>
    </location>
</feature>
<evidence type="ECO:0000313" key="3">
    <source>
        <dbReference type="EMBL" id="CBZ54800.1"/>
    </source>
</evidence>
<dbReference type="SUPFAM" id="SSF103473">
    <property type="entry name" value="MFS general substrate transporter"/>
    <property type="match status" value="1"/>
</dbReference>
<feature type="region of interest" description="Disordered" evidence="1">
    <location>
        <begin position="1516"/>
        <end position="1538"/>
    </location>
</feature>
<feature type="region of interest" description="Disordered" evidence="1">
    <location>
        <begin position="803"/>
        <end position="833"/>
    </location>
</feature>
<feature type="transmembrane region" description="Helical" evidence="2">
    <location>
        <begin position="1454"/>
        <end position="1474"/>
    </location>
</feature>
<feature type="compositionally biased region" description="Acidic residues" evidence="1">
    <location>
        <begin position="1194"/>
        <end position="1211"/>
    </location>
</feature>
<evidence type="ECO:0000256" key="1">
    <source>
        <dbReference type="SAM" id="MobiDB-lite"/>
    </source>
</evidence>
<dbReference type="eggNOG" id="ENOG502R02K">
    <property type="taxonomic scope" value="Eukaryota"/>
</dbReference>